<dbReference type="GO" id="GO:0016740">
    <property type="term" value="F:transferase activity"/>
    <property type="evidence" value="ECO:0007669"/>
    <property type="project" value="UniProtKB-KW"/>
</dbReference>
<dbReference type="GO" id="GO:0008237">
    <property type="term" value="F:metallopeptidase activity"/>
    <property type="evidence" value="ECO:0007669"/>
    <property type="project" value="InterPro"/>
</dbReference>
<evidence type="ECO:0000313" key="2">
    <source>
        <dbReference type="Proteomes" id="UP000244173"/>
    </source>
</evidence>
<dbReference type="Proteomes" id="UP000244173">
    <property type="component" value="Chromosome"/>
</dbReference>
<keyword evidence="1" id="KW-0670">Pyruvate</keyword>
<sequence>MLFGFWRRRRMKKALAGEPIDRARWAREVAAMPLLAGLDATALQALYQRTAWLLADKDFAGAGDYAVSYDMALCIAMQAALPILALDLDSYGDWQTIVVYPDAFLTREAWGDEFGLVHEGEQELIGQARGDGPLLLSWPDSAHSPLLDGWNVVIHECAHKLDMLDGTANGCPPLHAGMHARDWSDAFGRAYERFCHDVDHGRDGWLDPYASEAPAEFFAVLSEYFFEAPHWVRRDYPAVYEQMVRFYRQDPALRLPDLPLDALLPPVHAG</sequence>
<keyword evidence="2" id="KW-1185">Reference proteome</keyword>
<dbReference type="AlphaFoldDB" id="A0A2S0PEU5"/>
<dbReference type="Gene3D" id="3.40.390.10">
    <property type="entry name" value="Collagenase (Catalytic Domain)"/>
    <property type="match status" value="1"/>
</dbReference>
<name>A0A2S0PEU5_9NEIS</name>
<dbReference type="PANTHER" id="PTHR30164:SF2">
    <property type="entry name" value="PROTEIN MTFA"/>
    <property type="match status" value="1"/>
</dbReference>
<dbReference type="STRING" id="1122240.GCA_000620105_03347"/>
<dbReference type="InterPro" id="IPR024079">
    <property type="entry name" value="MetalloPept_cat_dom_sf"/>
</dbReference>
<dbReference type="FunFam" id="3.40.390.10:FF:000012">
    <property type="entry name" value="Protein MtfA"/>
    <property type="match status" value="1"/>
</dbReference>
<dbReference type="CDD" id="cd20169">
    <property type="entry name" value="Peptidase_M90_mtfA"/>
    <property type="match status" value="1"/>
</dbReference>
<dbReference type="PANTHER" id="PTHR30164">
    <property type="entry name" value="MTFA PEPTIDASE"/>
    <property type="match status" value="1"/>
</dbReference>
<dbReference type="KEGG" id="maer:DAI18_18920"/>
<dbReference type="InterPro" id="IPR010384">
    <property type="entry name" value="MtfA_fam"/>
</dbReference>
<protein>
    <submittedName>
        <fullName evidence="1">Phosphoenolpyruvate--glucose-phosphotransferase regulator</fullName>
    </submittedName>
</protein>
<dbReference type="EMBL" id="CP028519">
    <property type="protein sequence ID" value="AVY95882.1"/>
    <property type="molecule type" value="Genomic_DNA"/>
</dbReference>
<organism evidence="1 2">
    <name type="scientific">Microvirgula aerodenitrificans</name>
    <dbReference type="NCBI Taxonomy" id="57480"/>
    <lineage>
        <taxon>Bacteria</taxon>
        <taxon>Pseudomonadati</taxon>
        <taxon>Pseudomonadota</taxon>
        <taxon>Betaproteobacteria</taxon>
        <taxon>Neisseriales</taxon>
        <taxon>Aquaspirillaceae</taxon>
        <taxon>Microvirgula</taxon>
    </lineage>
</organism>
<dbReference type="SUPFAM" id="SSF55486">
    <property type="entry name" value="Metalloproteases ('zincins'), catalytic domain"/>
    <property type="match status" value="1"/>
</dbReference>
<dbReference type="GO" id="GO:0005829">
    <property type="term" value="C:cytosol"/>
    <property type="evidence" value="ECO:0007669"/>
    <property type="project" value="TreeGrafter"/>
</dbReference>
<evidence type="ECO:0000313" key="1">
    <source>
        <dbReference type="EMBL" id="AVY95882.1"/>
    </source>
</evidence>
<keyword evidence="1" id="KW-0808">Transferase</keyword>
<reference evidence="1 2" key="1">
    <citation type="submission" date="2018-04" db="EMBL/GenBank/DDBJ databases">
        <title>Denitrifier Microvirgula.</title>
        <authorList>
            <person name="Anderson E."/>
            <person name="Jang J."/>
            <person name="Ishii S."/>
        </authorList>
    </citation>
    <scope>NUCLEOTIDE SEQUENCE [LARGE SCALE GENOMIC DNA]</scope>
    <source>
        <strain evidence="1 2">BE2.4</strain>
    </source>
</reference>
<dbReference type="OrthoDB" id="9786424at2"/>
<dbReference type="InterPro" id="IPR042252">
    <property type="entry name" value="MtfA_N"/>
</dbReference>
<dbReference type="Gene3D" id="1.10.472.150">
    <property type="entry name" value="Glucose-regulated metallo-peptidase M90, N-terminal domain"/>
    <property type="match status" value="1"/>
</dbReference>
<dbReference type="GO" id="GO:0004177">
    <property type="term" value="F:aminopeptidase activity"/>
    <property type="evidence" value="ECO:0007669"/>
    <property type="project" value="TreeGrafter"/>
</dbReference>
<gene>
    <name evidence="1" type="ORF">DAI18_18920</name>
</gene>
<accession>A0A2S0PEU5</accession>
<proteinExistence type="predicted"/>
<dbReference type="Pfam" id="PF06167">
    <property type="entry name" value="Peptidase_M90"/>
    <property type="match status" value="1"/>
</dbReference>